<protein>
    <submittedName>
        <fullName evidence="2">Alpha/beta-hydrolase</fullName>
    </submittedName>
</protein>
<keyword evidence="2" id="KW-0378">Hydrolase</keyword>
<dbReference type="OrthoDB" id="19657at2759"/>
<feature type="region of interest" description="Disordered" evidence="1">
    <location>
        <begin position="132"/>
        <end position="160"/>
    </location>
</feature>
<dbReference type="GO" id="GO:0016787">
    <property type="term" value="F:hydrolase activity"/>
    <property type="evidence" value="ECO:0007669"/>
    <property type="project" value="UniProtKB-KW"/>
</dbReference>
<evidence type="ECO:0000256" key="1">
    <source>
        <dbReference type="SAM" id="MobiDB-lite"/>
    </source>
</evidence>
<keyword evidence="3" id="KW-1185">Reference proteome</keyword>
<dbReference type="EMBL" id="KV722333">
    <property type="protein sequence ID" value="OCH95871.1"/>
    <property type="molecule type" value="Genomic_DNA"/>
</dbReference>
<accession>A0A8E2J6M6</accession>
<name>A0A8E2J6M6_9APHY</name>
<dbReference type="InterPro" id="IPR029058">
    <property type="entry name" value="AB_hydrolase_fold"/>
</dbReference>
<evidence type="ECO:0000313" key="2">
    <source>
        <dbReference type="EMBL" id="OCH95871.1"/>
    </source>
</evidence>
<sequence length="870" mass="95848">DPAGVKALLEQLRASQAWQETLTTQRQSSVSSGASAHTRDPGLRTDVDSTITSVSDAEVHTAISTPNSDGLLPVVTQSLDEHPSHGAGVPPRPAPGGLSSVASLLSQLQGSSSVAAVAGSAPPIETPVVQASAASSSSYRPPEHVPTHRPTTRPHSAHPRDLRSCTFQQALPHLARLSEDPRFVAAISAMKTEQADLERQLWDERQAIERKHEEKVTVARTKANMIGSGLTQYEADALSRSFLQELRKFDLERVLPAWDGLVTKQQAALESLGVPAMFPTTVSTDRDVRTPCVRSMCVIHPERTETAADRTVALDLAIPMGLAVWRLAARRSHLPAYARNFALLCRPSGYPIRSLQILTSGSSAPVGMRACMAMQTLDVLVLLSSYMPYVDLYTSDDYASIWYTTNTPNGNVGSFDPSKPTIVMLHPLCLDSTWLHPQLDDPRLDSGFNIIAFDTRSTGRSYFRPSGKYDLWVNMADLAQAFHLLHLPPAHIFACELYAYTALRLAILFPELCLSLTLCNLPTQTELRSVFDAFEELAQMWAYAQDLESFEYCCKDLLELCTGTDAHPDLQDELVAYWEVWYPPFRRTYTITNVNLAMNRTPLTPQELACITCPILIIQAERSRTHPLSYAEEVVQQLINVPGGAVLFPVKGATSHAYLSILSASIVNQVFYKFLSRQPPTRSDLTPPPMSLERMRAALHTLAELKDDWSIANRDPKSSMSFTCVTDEVRKSQDDTFKTYCKDERKAFSPLGPDGRPVRKFSERKSDWLGVSKDGYSYFDAERYQGKHFARSKKQSKKAAAELVSGEQNANALLTPSEPVSAELQQLGRIRRATISPGAMDQNVIKGSMAKVVAPGGGIAGVSLPRLLQR</sequence>
<proteinExistence type="predicted"/>
<feature type="region of interest" description="Disordered" evidence="1">
    <location>
        <begin position="20"/>
        <end position="47"/>
    </location>
</feature>
<feature type="compositionally biased region" description="Polar residues" evidence="1">
    <location>
        <begin position="20"/>
        <end position="35"/>
    </location>
</feature>
<dbReference type="Gene3D" id="3.40.50.1820">
    <property type="entry name" value="alpha/beta hydrolase"/>
    <property type="match status" value="1"/>
</dbReference>
<reference evidence="2 3" key="1">
    <citation type="submission" date="2016-07" db="EMBL/GenBank/DDBJ databases">
        <title>Draft genome of the white-rot fungus Obba rivulosa 3A-2.</title>
        <authorList>
            <consortium name="DOE Joint Genome Institute"/>
            <person name="Miettinen O."/>
            <person name="Riley R."/>
            <person name="Acob R."/>
            <person name="Barry K."/>
            <person name="Cullen D."/>
            <person name="De Vries R."/>
            <person name="Hainaut M."/>
            <person name="Hatakka A."/>
            <person name="Henrissat B."/>
            <person name="Hilden K."/>
            <person name="Kuo R."/>
            <person name="Labutti K."/>
            <person name="Lipzen A."/>
            <person name="Makela M.R."/>
            <person name="Sandor L."/>
            <person name="Spatafora J.W."/>
            <person name="Grigoriev I.V."/>
            <person name="Hibbett D.S."/>
        </authorList>
    </citation>
    <scope>NUCLEOTIDE SEQUENCE [LARGE SCALE GENOMIC DNA]</scope>
    <source>
        <strain evidence="2 3">3A-2</strain>
    </source>
</reference>
<feature type="non-terminal residue" evidence="2">
    <location>
        <position position="1"/>
    </location>
</feature>
<gene>
    <name evidence="2" type="ORF">OBBRIDRAFT_719439</name>
</gene>
<dbReference type="AlphaFoldDB" id="A0A8E2J6M6"/>
<dbReference type="Proteomes" id="UP000250043">
    <property type="component" value="Unassembled WGS sequence"/>
</dbReference>
<feature type="compositionally biased region" description="Basic and acidic residues" evidence="1">
    <location>
        <begin position="37"/>
        <end position="47"/>
    </location>
</feature>
<evidence type="ECO:0000313" key="3">
    <source>
        <dbReference type="Proteomes" id="UP000250043"/>
    </source>
</evidence>
<dbReference type="SUPFAM" id="SSF53474">
    <property type="entry name" value="alpha/beta-Hydrolases"/>
    <property type="match status" value="1"/>
</dbReference>
<organism evidence="2 3">
    <name type="scientific">Obba rivulosa</name>
    <dbReference type="NCBI Taxonomy" id="1052685"/>
    <lineage>
        <taxon>Eukaryota</taxon>
        <taxon>Fungi</taxon>
        <taxon>Dikarya</taxon>
        <taxon>Basidiomycota</taxon>
        <taxon>Agaricomycotina</taxon>
        <taxon>Agaricomycetes</taxon>
        <taxon>Polyporales</taxon>
        <taxon>Gelatoporiaceae</taxon>
        <taxon>Obba</taxon>
    </lineage>
</organism>